<name>A0AAW5C197_9FIRM</name>
<proteinExistence type="predicted"/>
<keyword evidence="1" id="KW-0285">Flavoprotein</keyword>
<reference evidence="6 7" key="1">
    <citation type="journal article" date="2020" name="Cell Host Microbe">
        <title>Functional and Genomic Variation between Human-Derived Isolates of Lachnospiraceae Reveals Inter- and Intra-Species Diversity.</title>
        <authorList>
            <person name="Sorbara M.T."/>
            <person name="Littmann E.R."/>
            <person name="Fontana E."/>
            <person name="Moody T.U."/>
            <person name="Kohout C.E."/>
            <person name="Gjonbalaj M."/>
            <person name="Eaton V."/>
            <person name="Seok R."/>
            <person name="Leiner I.M."/>
            <person name="Pamer E.G."/>
        </authorList>
    </citation>
    <scope>NUCLEOTIDE SEQUENCE [LARGE SCALE GENOMIC DNA]</scope>
    <source>
        <strain evidence="6 7">MSK.1.17</strain>
    </source>
</reference>
<evidence type="ECO:0000313" key="6">
    <source>
        <dbReference type="EMBL" id="NSJ51666.1"/>
    </source>
</evidence>
<dbReference type="Gene3D" id="3.90.700.10">
    <property type="entry name" value="Succinate dehydrogenase/fumarate reductase flavoprotein, catalytic domain"/>
    <property type="match status" value="1"/>
</dbReference>
<keyword evidence="2" id="KW-0560">Oxidoreductase</keyword>
<dbReference type="InterPro" id="IPR027477">
    <property type="entry name" value="Succ_DH/fumarate_Rdtase_cat_sf"/>
</dbReference>
<evidence type="ECO:0000313" key="7">
    <source>
        <dbReference type="Proteomes" id="UP000669239"/>
    </source>
</evidence>
<accession>A0AAW5C197</accession>
<dbReference type="RefSeq" id="WP_165642901.1">
    <property type="nucleotide sequence ID" value="NZ_JAAITT010000045.1"/>
</dbReference>
<dbReference type="Pfam" id="PF02910">
    <property type="entry name" value="Succ_DH_flav_C"/>
    <property type="match status" value="1"/>
</dbReference>
<evidence type="ECO:0000256" key="2">
    <source>
        <dbReference type="ARBA" id="ARBA00023002"/>
    </source>
</evidence>
<dbReference type="SUPFAM" id="SSF56425">
    <property type="entry name" value="Succinate dehydrogenase/fumarate reductase flavoprotein, catalytic domain"/>
    <property type="match status" value="1"/>
</dbReference>
<dbReference type="InterPro" id="IPR015939">
    <property type="entry name" value="Fum_Rdtase/Succ_DH_flav-like_C"/>
</dbReference>
<dbReference type="GO" id="GO:0033765">
    <property type="term" value="F:steroid dehydrogenase activity, acting on the CH-CH group of donors"/>
    <property type="evidence" value="ECO:0007669"/>
    <property type="project" value="UniProtKB-ARBA"/>
</dbReference>
<evidence type="ECO:0000313" key="5">
    <source>
        <dbReference type="EMBL" id="MCG4746326.1"/>
    </source>
</evidence>
<dbReference type="EMBL" id="JAAITT010000045">
    <property type="protein sequence ID" value="NSJ51666.1"/>
    <property type="molecule type" value="Genomic_DNA"/>
</dbReference>
<feature type="domain" description="FAD-dependent oxidoreductase 2 FAD-binding" evidence="3">
    <location>
        <begin position="6"/>
        <end position="378"/>
    </location>
</feature>
<evidence type="ECO:0000259" key="3">
    <source>
        <dbReference type="Pfam" id="PF00890"/>
    </source>
</evidence>
<dbReference type="Gene3D" id="1.20.58.100">
    <property type="entry name" value="Fumarate reductase/succinate dehydrogenase flavoprotein-like, C-terminal domain"/>
    <property type="match status" value="1"/>
</dbReference>
<dbReference type="InterPro" id="IPR003953">
    <property type="entry name" value="FAD-dep_OxRdtase_2_FAD-bd"/>
</dbReference>
<dbReference type="PANTHER" id="PTHR11632:SF51">
    <property type="entry name" value="SUCCINATE DEHYDROGENASE [UBIQUINONE] FLAVOPROTEIN SUBUNIT, MITOCHONDRIAL"/>
    <property type="match status" value="1"/>
</dbReference>
<organism evidence="5 8">
    <name type="scientific">Enterocloster aldenensis</name>
    <dbReference type="NCBI Taxonomy" id="358742"/>
    <lineage>
        <taxon>Bacteria</taxon>
        <taxon>Bacillati</taxon>
        <taxon>Bacillota</taxon>
        <taxon>Clostridia</taxon>
        <taxon>Lachnospirales</taxon>
        <taxon>Lachnospiraceae</taxon>
        <taxon>Enterocloster</taxon>
    </lineage>
</organism>
<dbReference type="Gene3D" id="3.50.50.60">
    <property type="entry name" value="FAD/NAD(P)-binding domain"/>
    <property type="match status" value="1"/>
</dbReference>
<dbReference type="PANTHER" id="PTHR11632">
    <property type="entry name" value="SUCCINATE DEHYDROGENASE 2 FLAVOPROTEIN SUBUNIT"/>
    <property type="match status" value="1"/>
</dbReference>
<comment type="caution">
    <text evidence="5">The sequence shown here is derived from an EMBL/GenBank/DDBJ whole genome shotgun (WGS) entry which is preliminary data.</text>
</comment>
<dbReference type="EMBL" id="JAKNGE010000014">
    <property type="protein sequence ID" value="MCG4746326.1"/>
    <property type="molecule type" value="Genomic_DNA"/>
</dbReference>
<evidence type="ECO:0000259" key="4">
    <source>
        <dbReference type="Pfam" id="PF02910"/>
    </source>
</evidence>
<reference evidence="5" key="3">
    <citation type="submission" date="2022-01" db="EMBL/GenBank/DDBJ databases">
        <title>Collection of gut derived symbiotic bacterial strains cultured from healthy donors.</title>
        <authorList>
            <person name="Lin H."/>
            <person name="Kohout C."/>
            <person name="Waligurski E."/>
            <person name="Pamer E.G."/>
        </authorList>
    </citation>
    <scope>NUCLEOTIDE SEQUENCE</scope>
    <source>
        <strain evidence="5">DFI.6.55</strain>
    </source>
</reference>
<reference evidence="6" key="2">
    <citation type="submission" date="2020-02" db="EMBL/GenBank/DDBJ databases">
        <authorList>
            <person name="Littmann E."/>
            <person name="Sorbara M."/>
        </authorList>
    </citation>
    <scope>NUCLEOTIDE SEQUENCE</scope>
    <source>
        <strain evidence="6">MSK.1.17</strain>
    </source>
</reference>
<dbReference type="InterPro" id="IPR036188">
    <property type="entry name" value="FAD/NAD-bd_sf"/>
</dbReference>
<dbReference type="AlphaFoldDB" id="A0AAW5C197"/>
<evidence type="ECO:0000256" key="1">
    <source>
        <dbReference type="ARBA" id="ARBA00022630"/>
    </source>
</evidence>
<dbReference type="InterPro" id="IPR037099">
    <property type="entry name" value="Fum_R/Succ_DH_flav-like_C_sf"/>
</dbReference>
<feature type="domain" description="Fumarate reductase/succinate dehydrogenase flavoprotein-like C-terminal" evidence="4">
    <location>
        <begin position="459"/>
        <end position="497"/>
    </location>
</feature>
<dbReference type="Pfam" id="PF00890">
    <property type="entry name" value="FAD_binding_2"/>
    <property type="match status" value="1"/>
</dbReference>
<dbReference type="SUPFAM" id="SSF51905">
    <property type="entry name" value="FAD/NAD(P)-binding domain"/>
    <property type="match status" value="1"/>
</dbReference>
<dbReference type="InterPro" id="IPR030664">
    <property type="entry name" value="SdhA/FrdA/AprA"/>
</dbReference>
<gene>
    <name evidence="6" type="ORF">G5B36_23600</name>
    <name evidence="5" type="ORF">L0N08_12955</name>
</gene>
<dbReference type="Proteomes" id="UP001299608">
    <property type="component" value="Unassembled WGS sequence"/>
</dbReference>
<protein>
    <submittedName>
        <fullName evidence="5">FAD-binding protein</fullName>
    </submittedName>
</protein>
<keyword evidence="7" id="KW-1185">Reference proteome</keyword>
<dbReference type="SUPFAM" id="SSF46977">
    <property type="entry name" value="Succinate dehydrogenase/fumarate reductase flavoprotein C-terminal domain"/>
    <property type="match status" value="1"/>
</dbReference>
<dbReference type="Proteomes" id="UP000669239">
    <property type="component" value="Unassembled WGS sequence"/>
</dbReference>
<dbReference type="PRINTS" id="PR00368">
    <property type="entry name" value="FADPNR"/>
</dbReference>
<sequence>MAKKHDVIIVGMGLASLAAAARLNELGVKDIGIYTTAYGGTPYIAAINFVLPDNPYGDTIGQYNDDMIHAGYGINNKTLVQDMAASTMEGYKLLRRWGVEFAKNEDGTTKLRHLSGHTYPRSLCCTTELIGVEIVKKLVDGLEERGIPVHMGYECVRVLTEDGNVRGITVKNPEGGIENIYAPVVVAGWGGVGNLFGVSTYPGDIKGNTLAIAKEAGAKLVDIEFLEYEPMVVMSPPGAVGEPCPTAMLGEGAYLLNSEGERFMLKVRPQGEAGSPKTLINKQIWKEVDAGRGTPHGGAWVDLRHIDRNVLKAYPWFFNRLMDNGVDPNKELVEVGPMAHSFSGGIMVDGNYESTVAGFYAVGEACGGVHGACRCAGNAASQATLSGFICAQAIAGIKDLHTGSVRDLPAEYKEDAGVYGRYVPEAKEIAVKSLGIYRRGEHLEQARARLDEMLSKQELGNDTQALQVVQSIRLMVEAAWNRKESRGTHMRLDYPEMVEEYEKEFVV</sequence>
<evidence type="ECO:0000313" key="8">
    <source>
        <dbReference type="Proteomes" id="UP001299608"/>
    </source>
</evidence>